<dbReference type="InParanoid" id="G0VG51"/>
<dbReference type="InterPro" id="IPR050300">
    <property type="entry name" value="GDXG_lipolytic_enzyme"/>
</dbReference>
<feature type="transmembrane region" description="Helical" evidence="4">
    <location>
        <begin position="7"/>
        <end position="28"/>
    </location>
</feature>
<dbReference type="EMBL" id="HE576756">
    <property type="protein sequence ID" value="CCC70471.1"/>
    <property type="molecule type" value="Genomic_DNA"/>
</dbReference>
<keyword evidence="4" id="KW-0472">Membrane</keyword>
<feature type="active site" evidence="3">
    <location>
        <position position="190"/>
    </location>
</feature>
<reference evidence="5 6" key="1">
    <citation type="journal article" date="2011" name="Proc. Natl. Acad. Sci. U.S.A.">
        <title>Evolutionary erosion of yeast sex chromosomes by mating-type switching accidents.</title>
        <authorList>
            <person name="Gordon J.L."/>
            <person name="Armisen D."/>
            <person name="Proux-Wera E."/>
            <person name="Oheigeartaigh S.S."/>
            <person name="Byrne K.P."/>
            <person name="Wolfe K.H."/>
        </authorList>
    </citation>
    <scope>NUCLEOTIDE SEQUENCE [LARGE SCALE GENOMIC DNA]</scope>
    <source>
        <strain evidence="6">ATCC 76901 / BCRC 22586 / CBS 4309 / NBRC 1992 / NRRL Y-12630</strain>
    </source>
</reference>
<gene>
    <name evidence="5" type="primary">NCAS0E04010</name>
    <name evidence="5" type="ordered locus">NCAS_0E04010</name>
</gene>
<dbReference type="InterPro" id="IPR029058">
    <property type="entry name" value="AB_hydrolase_fold"/>
</dbReference>
<dbReference type="Pfam" id="PF10340">
    <property type="entry name" value="Say1_Mug180"/>
    <property type="match status" value="1"/>
</dbReference>
<dbReference type="AlphaFoldDB" id="G0VG51"/>
<keyword evidence="2" id="KW-0378">Hydrolase</keyword>
<keyword evidence="4" id="KW-1133">Transmembrane helix</keyword>
<dbReference type="OrthoDB" id="2152029at2759"/>
<dbReference type="GO" id="GO:0016125">
    <property type="term" value="P:sterol metabolic process"/>
    <property type="evidence" value="ECO:0007669"/>
    <property type="project" value="EnsemblFungi"/>
</dbReference>
<dbReference type="KEGG" id="ncs:NCAS_0E04010"/>
<evidence type="ECO:0000313" key="5">
    <source>
        <dbReference type="EMBL" id="CCC70471.1"/>
    </source>
</evidence>
<accession>G0VG51</accession>
<dbReference type="PANTHER" id="PTHR48081">
    <property type="entry name" value="AB HYDROLASE SUPERFAMILY PROTEIN C4A8.06C"/>
    <property type="match status" value="1"/>
</dbReference>
<comment type="similarity">
    <text evidence="1">Belongs to the 'GDXG' lipolytic enzyme family.</text>
</comment>
<evidence type="ECO:0000256" key="1">
    <source>
        <dbReference type="ARBA" id="ARBA00010515"/>
    </source>
</evidence>
<keyword evidence="4" id="KW-0812">Transmembrane</keyword>
<dbReference type="eggNOG" id="KOG1515">
    <property type="taxonomic scope" value="Eukaryota"/>
</dbReference>
<proteinExistence type="inferred from homology"/>
<dbReference type="GO" id="GO:0009636">
    <property type="term" value="P:response to toxic substance"/>
    <property type="evidence" value="ECO:0007669"/>
    <property type="project" value="EnsemblFungi"/>
</dbReference>
<dbReference type="GeneID" id="96904098"/>
<sequence length="351" mass="40822">MHYSSVLFILKVLTVLPVRLVCSVWNIWIHHHRFLNGNILLKAFMRLAFDLTNEFTCHDILNPLFDWCTDVICEPLETIEDEEDNEHLQIKFRWYVRPKDFDPERDPVLIYFHGGGFAVKLTPISILFLRNLKKVFPKMVIIISDYTVSDMLNDKKASHRYPMQILESIALYNYVTESIGCKRVIMSGDSAGGNLVAEVLLHLSRNDLKLPHKAILISPWLNPSKIDGHETSTEILDCLSYKALKRFSEAYIPFQYDNREAPLNVECDFDKNNWNIIINETKLFVTYGQDEILRPQIQRFISRLKEMNPSNIYIQGDEKGGHIEPLLSCNFNVELWSKQPTIKGILEFLMS</sequence>
<name>G0VG51_NAUCA</name>
<dbReference type="GO" id="GO:0005811">
    <property type="term" value="C:lipid droplet"/>
    <property type="evidence" value="ECO:0007669"/>
    <property type="project" value="EnsemblFungi"/>
</dbReference>
<dbReference type="GO" id="GO:0016020">
    <property type="term" value="C:membrane"/>
    <property type="evidence" value="ECO:0007669"/>
    <property type="project" value="EnsemblFungi"/>
</dbReference>
<dbReference type="STRING" id="1064592.G0VG51"/>
<evidence type="ECO:0000313" key="6">
    <source>
        <dbReference type="Proteomes" id="UP000001640"/>
    </source>
</evidence>
<evidence type="ECO:0008006" key="7">
    <source>
        <dbReference type="Google" id="ProtNLM"/>
    </source>
</evidence>
<dbReference type="GO" id="GO:0034084">
    <property type="term" value="F:steryl deacetylase activity"/>
    <property type="evidence" value="ECO:0007669"/>
    <property type="project" value="EnsemblFungi"/>
</dbReference>
<dbReference type="HOGENOM" id="CLU_067868_0_0_1"/>
<dbReference type="GO" id="GO:0005788">
    <property type="term" value="C:endoplasmic reticulum lumen"/>
    <property type="evidence" value="ECO:0007669"/>
    <property type="project" value="EnsemblFungi"/>
</dbReference>
<dbReference type="SUPFAM" id="SSF53474">
    <property type="entry name" value="alpha/beta-Hydrolases"/>
    <property type="match status" value="1"/>
</dbReference>
<reference key="2">
    <citation type="submission" date="2011-08" db="EMBL/GenBank/DDBJ databases">
        <title>Genome sequence of Naumovozyma castellii.</title>
        <authorList>
            <person name="Gordon J.L."/>
            <person name="Armisen D."/>
            <person name="Proux-Wera E."/>
            <person name="OhEigeartaigh S.S."/>
            <person name="Byrne K.P."/>
            <person name="Wolfe K.H."/>
        </authorList>
    </citation>
    <scope>NUCLEOTIDE SEQUENCE</scope>
    <source>
        <strain>Type strain:CBS 4309</strain>
    </source>
</reference>
<keyword evidence="6" id="KW-1185">Reference proteome</keyword>
<dbReference type="PROSITE" id="PS01174">
    <property type="entry name" value="LIPASE_GDXG_SER"/>
    <property type="match status" value="1"/>
</dbReference>
<dbReference type="InterPro" id="IPR033140">
    <property type="entry name" value="Lipase_GDXG_put_SER_AS"/>
</dbReference>
<dbReference type="Gene3D" id="3.40.50.1820">
    <property type="entry name" value="alpha/beta hydrolase"/>
    <property type="match status" value="1"/>
</dbReference>
<evidence type="ECO:0000256" key="2">
    <source>
        <dbReference type="ARBA" id="ARBA00022801"/>
    </source>
</evidence>
<protein>
    <recommendedName>
        <fullName evidence="7">Alpha/beta hydrolase fold-3 domain-containing protein</fullName>
    </recommendedName>
</protein>
<evidence type="ECO:0000256" key="4">
    <source>
        <dbReference type="SAM" id="Phobius"/>
    </source>
</evidence>
<feature type="transmembrane region" description="Helical" evidence="4">
    <location>
        <begin position="108"/>
        <end position="129"/>
    </location>
</feature>
<dbReference type="RefSeq" id="XP_003676827.1">
    <property type="nucleotide sequence ID" value="XM_003676779.1"/>
</dbReference>
<dbReference type="InterPro" id="IPR019436">
    <property type="entry name" value="Say1-like"/>
</dbReference>
<dbReference type="PANTHER" id="PTHR48081:SF31">
    <property type="entry name" value="STERYL ACETYL HYDROLASE MUG81-RELATED"/>
    <property type="match status" value="1"/>
</dbReference>
<evidence type="ECO:0000256" key="3">
    <source>
        <dbReference type="PROSITE-ProRule" id="PRU10038"/>
    </source>
</evidence>
<dbReference type="Proteomes" id="UP000001640">
    <property type="component" value="Chromosome 5"/>
</dbReference>
<dbReference type="OMA" id="AISPWAN"/>
<dbReference type="FunCoup" id="G0VG51">
    <property type="interactions" value="34"/>
</dbReference>
<organism evidence="5 6">
    <name type="scientific">Naumovozyma castellii</name>
    <name type="common">Yeast</name>
    <name type="synonym">Saccharomyces castellii</name>
    <dbReference type="NCBI Taxonomy" id="27288"/>
    <lineage>
        <taxon>Eukaryota</taxon>
        <taxon>Fungi</taxon>
        <taxon>Dikarya</taxon>
        <taxon>Ascomycota</taxon>
        <taxon>Saccharomycotina</taxon>
        <taxon>Saccharomycetes</taxon>
        <taxon>Saccharomycetales</taxon>
        <taxon>Saccharomycetaceae</taxon>
        <taxon>Naumovozyma</taxon>
    </lineage>
</organism>